<reference evidence="1 2" key="1">
    <citation type="journal article" date="2023" name="Sci. Data">
        <title>Genome assembly of the Korean intertidal mud-creeper Batillaria attramentaria.</title>
        <authorList>
            <person name="Patra A.K."/>
            <person name="Ho P.T."/>
            <person name="Jun S."/>
            <person name="Lee S.J."/>
            <person name="Kim Y."/>
            <person name="Won Y.J."/>
        </authorList>
    </citation>
    <scope>NUCLEOTIDE SEQUENCE [LARGE SCALE GENOMIC DNA]</scope>
    <source>
        <strain evidence="1">Wonlab-2016</strain>
    </source>
</reference>
<dbReference type="AlphaFoldDB" id="A0ABD0JEQ1"/>
<dbReference type="Proteomes" id="UP001519460">
    <property type="component" value="Unassembled WGS sequence"/>
</dbReference>
<organism evidence="1 2">
    <name type="scientific">Batillaria attramentaria</name>
    <dbReference type="NCBI Taxonomy" id="370345"/>
    <lineage>
        <taxon>Eukaryota</taxon>
        <taxon>Metazoa</taxon>
        <taxon>Spiralia</taxon>
        <taxon>Lophotrochozoa</taxon>
        <taxon>Mollusca</taxon>
        <taxon>Gastropoda</taxon>
        <taxon>Caenogastropoda</taxon>
        <taxon>Sorbeoconcha</taxon>
        <taxon>Cerithioidea</taxon>
        <taxon>Batillariidae</taxon>
        <taxon>Batillaria</taxon>
    </lineage>
</organism>
<evidence type="ECO:0000313" key="1">
    <source>
        <dbReference type="EMBL" id="KAK7471463.1"/>
    </source>
</evidence>
<comment type="caution">
    <text evidence="1">The sequence shown here is derived from an EMBL/GenBank/DDBJ whole genome shotgun (WGS) entry which is preliminary data.</text>
</comment>
<proteinExistence type="predicted"/>
<dbReference type="EMBL" id="JACVVK020000492">
    <property type="protein sequence ID" value="KAK7471463.1"/>
    <property type="molecule type" value="Genomic_DNA"/>
</dbReference>
<sequence>MPSKIPKSYITRSLLLPLQICRVIEVSVERRHKITSILHYSLTPAASPDLSSHRGISRTTSQNHYNSTLLAYSCCLSRFCPRVQEESVEPRHKITTILRYSLTPATSPDSVQESKKNQKLVSEQLFLCRGPTH</sequence>
<name>A0ABD0JEQ1_9CAEN</name>
<keyword evidence="2" id="KW-1185">Reference proteome</keyword>
<gene>
    <name evidence="1" type="ORF">BaRGS_00035899</name>
</gene>
<protein>
    <submittedName>
        <fullName evidence="1">Uncharacterized protein</fullName>
    </submittedName>
</protein>
<evidence type="ECO:0000313" key="2">
    <source>
        <dbReference type="Proteomes" id="UP001519460"/>
    </source>
</evidence>
<accession>A0ABD0JEQ1</accession>